<evidence type="ECO:0000256" key="4">
    <source>
        <dbReference type="SAM" id="MobiDB-lite"/>
    </source>
</evidence>
<evidence type="ECO:0000256" key="2">
    <source>
        <dbReference type="HAMAP-Rule" id="MF_02087"/>
    </source>
</evidence>
<dbReference type="Pfam" id="PF01168">
    <property type="entry name" value="Ala_racemase_N"/>
    <property type="match status" value="1"/>
</dbReference>
<evidence type="ECO:0000259" key="5">
    <source>
        <dbReference type="Pfam" id="PF01168"/>
    </source>
</evidence>
<feature type="region of interest" description="Disordered" evidence="4">
    <location>
        <begin position="1"/>
        <end position="25"/>
    </location>
</feature>
<dbReference type="NCBIfam" id="TIGR00044">
    <property type="entry name" value="YggS family pyridoxal phosphate-dependent enzyme"/>
    <property type="match status" value="1"/>
</dbReference>
<organism evidence="6 7">
    <name type="scientific">Nocardiopsis sediminis</name>
    <dbReference type="NCBI Taxonomy" id="1778267"/>
    <lineage>
        <taxon>Bacteria</taxon>
        <taxon>Bacillati</taxon>
        <taxon>Actinomycetota</taxon>
        <taxon>Actinomycetes</taxon>
        <taxon>Streptosporangiales</taxon>
        <taxon>Nocardiopsidaceae</taxon>
        <taxon>Nocardiopsis</taxon>
    </lineage>
</organism>
<dbReference type="EMBL" id="JBHSBH010000014">
    <property type="protein sequence ID" value="MFC3998635.1"/>
    <property type="molecule type" value="Genomic_DNA"/>
</dbReference>
<dbReference type="HAMAP" id="MF_02087">
    <property type="entry name" value="PLP_homeostasis"/>
    <property type="match status" value="1"/>
</dbReference>
<name>A0ABV8FR32_9ACTN</name>
<evidence type="ECO:0000313" key="7">
    <source>
        <dbReference type="Proteomes" id="UP001595847"/>
    </source>
</evidence>
<dbReference type="InterPro" id="IPR001608">
    <property type="entry name" value="Ala_racemase_N"/>
</dbReference>
<dbReference type="Gene3D" id="3.20.20.10">
    <property type="entry name" value="Alanine racemase"/>
    <property type="match status" value="1"/>
</dbReference>
<comment type="caution">
    <text evidence="6">The sequence shown here is derived from an EMBL/GenBank/DDBJ whole genome shotgun (WGS) entry which is preliminary data.</text>
</comment>
<reference evidence="7" key="1">
    <citation type="journal article" date="2019" name="Int. J. Syst. Evol. Microbiol.">
        <title>The Global Catalogue of Microorganisms (GCM) 10K type strain sequencing project: providing services to taxonomists for standard genome sequencing and annotation.</title>
        <authorList>
            <consortium name="The Broad Institute Genomics Platform"/>
            <consortium name="The Broad Institute Genome Sequencing Center for Infectious Disease"/>
            <person name="Wu L."/>
            <person name="Ma J."/>
        </authorList>
    </citation>
    <scope>NUCLEOTIDE SEQUENCE [LARGE SCALE GENOMIC DNA]</scope>
    <source>
        <strain evidence="7">TBRC 1826</strain>
    </source>
</reference>
<keyword evidence="1 2" id="KW-0663">Pyridoxal phosphate</keyword>
<dbReference type="SUPFAM" id="SSF51419">
    <property type="entry name" value="PLP-binding barrel"/>
    <property type="match status" value="1"/>
</dbReference>
<dbReference type="CDD" id="cd00635">
    <property type="entry name" value="PLPDE_III_YBL036c_like"/>
    <property type="match status" value="1"/>
</dbReference>
<dbReference type="InterPro" id="IPR011078">
    <property type="entry name" value="PyrdxlP_homeostasis"/>
</dbReference>
<accession>A0ABV8FR32</accession>
<comment type="similarity">
    <text evidence="2 3">Belongs to the pyridoxal phosphate-binding protein YggS/PROSC family.</text>
</comment>
<protein>
    <recommendedName>
        <fullName evidence="2">Pyridoxal phosphate homeostasis protein</fullName>
        <shortName evidence="2">PLP homeostasis protein</shortName>
    </recommendedName>
</protein>
<feature type="domain" description="Alanine racemase N-terminal" evidence="5">
    <location>
        <begin position="35"/>
        <end position="253"/>
    </location>
</feature>
<comment type="function">
    <text evidence="2">Pyridoxal 5'-phosphate (PLP)-binding protein, which is involved in PLP homeostasis.</text>
</comment>
<dbReference type="PANTHER" id="PTHR10146:SF14">
    <property type="entry name" value="PYRIDOXAL PHOSPHATE HOMEOSTASIS PROTEIN"/>
    <property type="match status" value="1"/>
</dbReference>
<gene>
    <name evidence="6" type="ORF">ACFOVU_22105</name>
</gene>
<evidence type="ECO:0000256" key="1">
    <source>
        <dbReference type="ARBA" id="ARBA00022898"/>
    </source>
</evidence>
<evidence type="ECO:0000256" key="3">
    <source>
        <dbReference type="RuleBase" id="RU004514"/>
    </source>
</evidence>
<feature type="modified residue" description="N6-(pyridoxal phosphate)lysine" evidence="2">
    <location>
        <position position="64"/>
    </location>
</feature>
<dbReference type="PANTHER" id="PTHR10146">
    <property type="entry name" value="PROLINE SYNTHETASE CO-TRANSCRIBED BACTERIAL HOMOLOG PROTEIN"/>
    <property type="match status" value="1"/>
</dbReference>
<evidence type="ECO:0000313" key="6">
    <source>
        <dbReference type="EMBL" id="MFC3998635.1"/>
    </source>
</evidence>
<sequence length="262" mass="27243">MADDGRAGATPPGGRQGATGPEGVPEGRAARIAANLESVRDRVARACAAAGRPAGDVTLIAVTKTFPASDVRILAELGVRDIGENRDQEAAPKAAESADLDLRWHFIGQLQTNKAKSAARYADVVHSVDRPRLVHELGRRVRAEGRRLTCLVQVNLDPSSSPGVLGPRGGADTRDVLGIADTIAAEDGLVLGGVMAVAPREGDPGSAFARLYEVAERVRGRYPQARTVSAGMSADLEAAIAQGATHLRVGTALLDDRGPIVG</sequence>
<dbReference type="InterPro" id="IPR029066">
    <property type="entry name" value="PLP-binding_barrel"/>
</dbReference>
<keyword evidence="7" id="KW-1185">Reference proteome</keyword>
<dbReference type="Proteomes" id="UP001595847">
    <property type="component" value="Unassembled WGS sequence"/>
</dbReference>
<proteinExistence type="inferred from homology"/>
<dbReference type="RefSeq" id="WP_378536636.1">
    <property type="nucleotide sequence ID" value="NZ_JBHSBH010000014.1"/>
</dbReference>
<dbReference type="PIRSF" id="PIRSF004848">
    <property type="entry name" value="YBL036c_PLPDEIII"/>
    <property type="match status" value="1"/>
</dbReference>